<evidence type="ECO:0000313" key="7">
    <source>
        <dbReference type="EMBL" id="SEC40221.1"/>
    </source>
</evidence>
<dbReference type="Gene3D" id="2.60.40.10">
    <property type="entry name" value="Immunoglobulins"/>
    <property type="match status" value="3"/>
</dbReference>
<dbReference type="PROSITE" id="PS50853">
    <property type="entry name" value="FN3"/>
    <property type="match status" value="3"/>
</dbReference>
<evidence type="ECO:0000256" key="5">
    <source>
        <dbReference type="SAM" id="SignalP"/>
    </source>
</evidence>
<feature type="compositionally biased region" description="Low complexity" evidence="4">
    <location>
        <begin position="377"/>
        <end position="386"/>
    </location>
</feature>
<protein>
    <submittedName>
        <fullName evidence="7">Fibronectin type III domain-containing protein</fullName>
    </submittedName>
</protein>
<keyword evidence="8" id="KW-1185">Reference proteome</keyword>
<evidence type="ECO:0000259" key="6">
    <source>
        <dbReference type="PROSITE" id="PS50853"/>
    </source>
</evidence>
<sequence>MSPAGSFPRFGRRARRVIAVTSVTAISLSLAAAAIAYPGFKTADVDLNDGGVWVTSNARNAVGRLNYASRVLDGAVTPASNRFDIQQDASRILVQDGAGSSVNAVDPAAVRLGPDFKLPPTTSLSLGGQTVALTEVSSGKVWVTTPEELSGFNPENTPVAVQGANGQNTLTGPDGTVHTLNRSKGELTELRQSAPGAGVERQTRTVTALKDTGDLQLTTVGDTVVAFEATSGRVIREDGSSITIPDSRDAKLQQPSSGGDAVVLATPTALWKVPLSGGEAAKTPVDGSGAPAAPVQLNGCTYAAWAGVNKYVRQCQNPADDKKQDIPQASKSPQYVFRVNRDNVVLNDVNSGVVWLVNQDMLLVDNWDEVIPPKNHNSNQDDNSSDTTARNVLPDRTKPNRPPTAKPDTFGVRPGQTTVLPVLENDSDPDGDVLTASVEGNGPKAGTVEPIYGKTAFQIAVPASTAPGTETFRYTANDGRSGTNTAQVTLRVVGPQENSVPRLKAERRTTLVVENGKQVSQNVLLDWMDPDGDELVLMDAKTENPQDLVKVRRDGMLTFHDAGTGPGRKTVSITVWDGRESTTGRVTVDVRPNGALVPQVNADHVNAVAGQPTTISPLKNDVDPNGGNLRLASVDAQGKAQLGPVTDAGTFTFLAKSEGTYYLSYVVSNGPQSNVGLIRVDVASGREEGAPSAVHDVALLPTGGQALVAPLENDDDPAGGVLVLQSITVDPDSGISATILNHEVLRITDVRGANAPSTIRYTISNGSKSATGTISVIPVPAPAVIQAPEPKPDEVNVRVNDVVTIPVLANDTHPQGEELSVDQKLTELPDAAEGKAWVSEKTVRFLAGPTPKTVRVVYNAVDPQGQKSAAPVTIHILPIEGRENSRPQAKSVTSRVIAGGTVRIAIPMDAVDPDGDSVQLVGVESAPKKGTVQLGSNYIDYTAATDAFGTDTFQYRIQDRQGAVATALVTVGVAPLPEVNQSPSAVDDSVTVRPGREVAVAALANDSDPDGDTIGILKDRLDANAALKATVSDTSHRILATAPQEEGTASLRYTIADSRGATADASVRIIARKDVPLKAPIARDDRVTQAQTLGKTSVDVPVLDNDEDPDGVGEKLKISSENPNAHPNGKGGLAVNLTKDAQLVPYTVEDVDGLKATAIVWVPGVGEQIPVLAKDDVLEVKAGSSLDYQLKEWVKVRDGRTPRITQVDRVTMIGANAQDAVRDNGGSLRYTANREYVGPGSLSFEVTDGDAPDDPKGLKATLTIRTKVIADPDRNHPPRFLGSTVEVAEDGGATVDLSKLASDPDSRDQLRFSLEGDAPAGFDAGVDGATLKSSLKGEPKPGTRGTLRIKADDGRGGTAVASFTLVAKASVRPLPVANDDTVADADAGKPRSVPVLANDVNPYPETPLKIASAVVETGNGTALVQGDQVQVTPAQGFSGTMVVAYAVRDKKDDPSRTATARIRLTVRDKPDVPGTPSASNVGDRTALLTWRPPADRGAPIEHYTVKGEGGFTQQCPANSCTLTGLTNNVKYHFTVTATNAVGESQASAPSAEVRPDTRPEQPNPPTTKFGDQQISVAWQPPVTKGSPVTSYELEISPPAPNGVSSKPGLKGTSTVWTGLKNGVAYKFRVRASNQAPEPSEFSAYSAAETPAGVPAQPQAPRATSAESLGTQSQLTVEWTAPDPNGAAISAYTLTTYQGGAVVKTLSVPGGQTSANVSMDNSEADYSFTVSATNKAGKGATSARSNAVRAAGQPGQVTNGSVAPTGQSGELKVTFTPLSGPARNGSTSDEISYTWRSSNGVGGSIPAGGGNVNVGVNGSNIAITIMAHSTRSSRAGNDTNVGSGNPYGPPDAPVVKGSQASRGDKTVSWTWNTPANNGRAIQYYQINYDGNGWQNVSAGTHSYSRSVANYSVTKTLRVRAFTVVVGPAGSDTSTSGAAPEQDKVSVTASSVNSCTEATGGQNGRTGYSAGPPKSCYGVASGGGTAAPFPWLHTGNDVPVDRCGNPFGGSGWYHISGGAYADRWVRADTVRVVSGNVRC</sequence>
<feature type="region of interest" description="Disordered" evidence="4">
    <location>
        <begin position="1739"/>
        <end position="1768"/>
    </location>
</feature>
<keyword evidence="3" id="KW-0624">Polysaccharide degradation</keyword>
<evidence type="ECO:0000256" key="1">
    <source>
        <dbReference type="ARBA" id="ARBA00022737"/>
    </source>
</evidence>
<dbReference type="GO" id="GO:0016798">
    <property type="term" value="F:hydrolase activity, acting on glycosyl bonds"/>
    <property type="evidence" value="ECO:0007669"/>
    <property type="project" value="UniProtKB-KW"/>
</dbReference>
<gene>
    <name evidence="7" type="ORF">SAMN04489745_2778</name>
</gene>
<feature type="region of interest" description="Disordered" evidence="4">
    <location>
        <begin position="373"/>
        <end position="415"/>
    </location>
</feature>
<feature type="domain" description="Fibronectin type-III" evidence="6">
    <location>
        <begin position="1472"/>
        <end position="1560"/>
    </location>
</feature>
<dbReference type="PANTHER" id="PTHR13817:SF151">
    <property type="entry name" value="TITIN"/>
    <property type="match status" value="1"/>
</dbReference>
<dbReference type="Gene3D" id="2.60.40.2810">
    <property type="match status" value="2"/>
</dbReference>
<keyword evidence="2" id="KW-0326">Glycosidase</keyword>
<dbReference type="InterPro" id="IPR036116">
    <property type="entry name" value="FN3_sf"/>
</dbReference>
<dbReference type="Pfam" id="PF17963">
    <property type="entry name" value="Big_9"/>
    <property type="match status" value="8"/>
</dbReference>
<feature type="region of interest" description="Disordered" evidence="4">
    <location>
        <begin position="1297"/>
        <end position="1354"/>
    </location>
</feature>
<dbReference type="EMBL" id="FNSN01000003">
    <property type="protein sequence ID" value="SEC40221.1"/>
    <property type="molecule type" value="Genomic_DNA"/>
</dbReference>
<dbReference type="PANTHER" id="PTHR13817">
    <property type="entry name" value="TITIN"/>
    <property type="match status" value="1"/>
</dbReference>
<dbReference type="SMART" id="SM00060">
    <property type="entry name" value="FN3"/>
    <property type="match status" value="3"/>
</dbReference>
<dbReference type="SUPFAM" id="SSF49265">
    <property type="entry name" value="Fibronectin type III"/>
    <property type="match status" value="2"/>
</dbReference>
<dbReference type="STRING" id="156980.SAMN04489745_2778"/>
<proteinExistence type="predicted"/>
<feature type="region of interest" description="Disordered" evidence="4">
    <location>
        <begin position="1542"/>
        <end position="1572"/>
    </location>
</feature>
<evidence type="ECO:0000256" key="3">
    <source>
        <dbReference type="ARBA" id="ARBA00023326"/>
    </source>
</evidence>
<feature type="signal peptide" evidence="5">
    <location>
        <begin position="1"/>
        <end position="36"/>
    </location>
</feature>
<evidence type="ECO:0000256" key="2">
    <source>
        <dbReference type="ARBA" id="ARBA00023295"/>
    </source>
</evidence>
<keyword evidence="3" id="KW-0119">Carbohydrate metabolism</keyword>
<dbReference type="InterPro" id="IPR013783">
    <property type="entry name" value="Ig-like_fold"/>
</dbReference>
<feature type="compositionally biased region" description="Polar residues" evidence="4">
    <location>
        <begin position="1830"/>
        <end position="1842"/>
    </location>
</feature>
<feature type="compositionally biased region" description="Polar residues" evidence="4">
    <location>
        <begin position="1754"/>
        <end position="1767"/>
    </location>
</feature>
<evidence type="ECO:0000313" key="8">
    <source>
        <dbReference type="Proteomes" id="UP000182652"/>
    </source>
</evidence>
<keyword evidence="5" id="KW-0732">Signal</keyword>
<dbReference type="NCBIfam" id="NF012211">
    <property type="entry name" value="tand_rpt_95"/>
    <property type="match status" value="1"/>
</dbReference>
<dbReference type="GO" id="GO:0000272">
    <property type="term" value="P:polysaccharide catabolic process"/>
    <property type="evidence" value="ECO:0007669"/>
    <property type="project" value="UniProtKB-KW"/>
</dbReference>
<dbReference type="CDD" id="cd00063">
    <property type="entry name" value="FN3"/>
    <property type="match status" value="3"/>
</dbReference>
<dbReference type="InterPro" id="IPR003961">
    <property type="entry name" value="FN3_dom"/>
</dbReference>
<name>A0A1H4S8N4_9MICC</name>
<feature type="region of interest" description="Disordered" evidence="4">
    <location>
        <begin position="1830"/>
        <end position="1870"/>
    </location>
</feature>
<dbReference type="Gene3D" id="2.60.40.3440">
    <property type="match status" value="1"/>
</dbReference>
<feature type="domain" description="Fibronectin type-III" evidence="6">
    <location>
        <begin position="1561"/>
        <end position="1652"/>
    </location>
</feature>
<feature type="chain" id="PRO_5038335807" evidence="5">
    <location>
        <begin position="37"/>
        <end position="2037"/>
    </location>
</feature>
<evidence type="ECO:0000256" key="4">
    <source>
        <dbReference type="SAM" id="MobiDB-lite"/>
    </source>
</evidence>
<accession>A0A1H4S8N4</accession>
<keyword evidence="1" id="KW-0677">Repeat</keyword>
<organism evidence="7 8">
    <name type="scientific">Arthrobacter woluwensis</name>
    <dbReference type="NCBI Taxonomy" id="156980"/>
    <lineage>
        <taxon>Bacteria</taxon>
        <taxon>Bacillati</taxon>
        <taxon>Actinomycetota</taxon>
        <taxon>Actinomycetes</taxon>
        <taxon>Micrococcales</taxon>
        <taxon>Micrococcaceae</taxon>
        <taxon>Arthrobacter</taxon>
    </lineage>
</organism>
<feature type="domain" description="Fibronectin type-III" evidence="6">
    <location>
        <begin position="1659"/>
        <end position="1753"/>
    </location>
</feature>
<dbReference type="InterPro" id="IPR050964">
    <property type="entry name" value="Striated_Muscle_Regulatory"/>
</dbReference>
<feature type="region of interest" description="Disordered" evidence="4">
    <location>
        <begin position="1649"/>
        <end position="1669"/>
    </location>
</feature>
<keyword evidence="2" id="KW-0378">Hydrolase</keyword>
<dbReference type="Pfam" id="PF00041">
    <property type="entry name" value="fn3"/>
    <property type="match status" value="3"/>
</dbReference>
<dbReference type="Proteomes" id="UP000182652">
    <property type="component" value="Unassembled WGS sequence"/>
</dbReference>
<reference evidence="7 8" key="1">
    <citation type="submission" date="2016-10" db="EMBL/GenBank/DDBJ databases">
        <authorList>
            <person name="de Groot N.N."/>
        </authorList>
    </citation>
    <scope>NUCLEOTIDE SEQUENCE [LARGE SCALE GENOMIC DNA]</scope>
    <source>
        <strain evidence="7 8">DSM 10495</strain>
    </source>
</reference>